<sequence length="168" mass="17697">MVGGHSDHIRLAAVGLRHAAESIRTALTGWPAHGFRATGLALCAELYACAGRVESHLRDIAATEACHVSLIESITVAGEPRRENGSSTETLVASLDIGTYVLAVNAPRRQRVALLEQAVGIVETITAGLDPDDGPGLPYSVVEGFGLERLREQINDFAKVVADSAEGD</sequence>
<geneLocation type="plasmid" evidence="1 2">
    <name>pJCM15296</name>
</geneLocation>
<keyword evidence="1" id="KW-0614">Plasmid</keyword>
<evidence type="ECO:0000313" key="1">
    <source>
        <dbReference type="EMBL" id="BBX88251.1"/>
    </source>
</evidence>
<accession>A0ABM7IN82</accession>
<organism evidence="1 2">
    <name type="scientific">Mycolicibacterium aubagnense</name>
    <dbReference type="NCBI Taxonomy" id="319707"/>
    <lineage>
        <taxon>Bacteria</taxon>
        <taxon>Bacillati</taxon>
        <taxon>Actinomycetota</taxon>
        <taxon>Actinomycetes</taxon>
        <taxon>Mycobacteriales</taxon>
        <taxon>Mycobacteriaceae</taxon>
        <taxon>Mycolicibacterium</taxon>
    </lineage>
</organism>
<dbReference type="EMBL" id="AP022578">
    <property type="protein sequence ID" value="BBX88251.1"/>
    <property type="molecule type" value="Genomic_DNA"/>
</dbReference>
<gene>
    <name evidence="1" type="ORF">MAUB_64520</name>
</gene>
<name>A0ABM7IN82_9MYCO</name>
<dbReference type="Proteomes" id="UP000465609">
    <property type="component" value="Plasmid pJCM15296"/>
</dbReference>
<protein>
    <submittedName>
        <fullName evidence="1">Uncharacterized protein</fullName>
    </submittedName>
</protein>
<dbReference type="RefSeq" id="WP_138233407.1">
    <property type="nucleotide sequence ID" value="NZ_AP022578.1"/>
</dbReference>
<reference evidence="1 2" key="1">
    <citation type="journal article" date="2019" name="Emerg. Microbes Infect.">
        <title>Comprehensive subspecies identification of 175 nontuberculous mycobacteria species based on 7547 genomic profiles.</title>
        <authorList>
            <person name="Matsumoto Y."/>
            <person name="Kinjo T."/>
            <person name="Motooka D."/>
            <person name="Nabeya D."/>
            <person name="Jung N."/>
            <person name="Uechi K."/>
            <person name="Horii T."/>
            <person name="Iida T."/>
            <person name="Fujita J."/>
            <person name="Nakamura S."/>
        </authorList>
    </citation>
    <scope>NUCLEOTIDE SEQUENCE [LARGE SCALE GENOMIC DNA]</scope>
    <source>
        <strain evidence="1 2">JCM 15296</strain>
        <plasmid evidence="1">pJCM15296</plasmid>
    </source>
</reference>
<proteinExistence type="predicted"/>
<evidence type="ECO:0000313" key="2">
    <source>
        <dbReference type="Proteomes" id="UP000465609"/>
    </source>
</evidence>
<keyword evidence="2" id="KW-1185">Reference proteome</keyword>